<comment type="caution">
    <text evidence="3">The sequence shown here is derived from an EMBL/GenBank/DDBJ whole genome shotgun (WGS) entry which is preliminary data.</text>
</comment>
<organism evidence="3 4">
    <name type="scientific">Blastopirellula marina</name>
    <dbReference type="NCBI Taxonomy" id="124"/>
    <lineage>
        <taxon>Bacteria</taxon>
        <taxon>Pseudomonadati</taxon>
        <taxon>Planctomycetota</taxon>
        <taxon>Planctomycetia</taxon>
        <taxon>Pirellulales</taxon>
        <taxon>Pirellulaceae</taxon>
        <taxon>Blastopirellula</taxon>
    </lineage>
</organism>
<feature type="domain" description="Type VI secretion system component TssM1 N-terminal" evidence="2">
    <location>
        <begin position="306"/>
        <end position="471"/>
    </location>
</feature>
<dbReference type="AlphaFoldDB" id="A0A2S8G6H6"/>
<dbReference type="InterPro" id="IPR025743">
    <property type="entry name" value="TssM1_N"/>
</dbReference>
<feature type="transmembrane region" description="Helical" evidence="1">
    <location>
        <begin position="529"/>
        <end position="551"/>
    </location>
</feature>
<name>A0A2S8G6H6_9BACT</name>
<evidence type="ECO:0000259" key="2">
    <source>
        <dbReference type="Pfam" id="PF14331"/>
    </source>
</evidence>
<gene>
    <name evidence="3" type="ORF">C5Y98_06830</name>
</gene>
<sequence>MLMKLLSSMWKGLASLGNLITAPVAATARAQGSARLLLWLIHILAIVGILVGLWWLNDYLELEKSVRFPSAFVRSCWLPILFLLGYLLGWQVWWMMRLLRQRSTTSPYPDLDQAWSEATDQLMRNGVSLADEPLFLVLGQTEAGDSAFCSAAGLSLAQPPTPRSVDAPLRIWADDRGVFVSFRNASLLGLQASRLQDMARAAAEANPKQMVVPGDDSGAAPVFADFLSEGDEKVAMMPATQRKLDNSTSESEETVVDETESNLALAFAEPSETAKMRAAQEAEAKATVDISKEEVDESLDRLDYVIDLIRHVRAPYCPHNGVIVLVPKNATENLAIAQQTAVLMQHDLQQVRRASEISAPVTAIFCDAEEMSGCDELLRRFPEEHRRRRFGAELPNVPAADFSNIKEILHRGVQWVNRSLASALAYRIYAQREMFHGDQQREIESNRMLYRFMSSLDRRSDAILRILTRGLYPEHHGDWIPSGWYLAATGSDPLTEQGFLPGVMTQVFSAQNYVSWTEDARRRDRMRNWLTLFGYAGLAIAVLVLLIIAIVRL</sequence>
<keyword evidence="1" id="KW-1133">Transmembrane helix</keyword>
<evidence type="ECO:0000313" key="3">
    <source>
        <dbReference type="EMBL" id="PQO40027.1"/>
    </source>
</evidence>
<feature type="transmembrane region" description="Helical" evidence="1">
    <location>
        <begin position="76"/>
        <end position="96"/>
    </location>
</feature>
<feature type="transmembrane region" description="Helical" evidence="1">
    <location>
        <begin position="36"/>
        <end position="56"/>
    </location>
</feature>
<dbReference type="Proteomes" id="UP000239388">
    <property type="component" value="Unassembled WGS sequence"/>
</dbReference>
<evidence type="ECO:0000256" key="1">
    <source>
        <dbReference type="SAM" id="Phobius"/>
    </source>
</evidence>
<accession>A0A2S8G6H6</accession>
<dbReference type="RefSeq" id="WP_105352725.1">
    <property type="nucleotide sequence ID" value="NZ_PUIB01000010.1"/>
</dbReference>
<keyword evidence="1" id="KW-0812">Transmembrane</keyword>
<proteinExistence type="predicted"/>
<reference evidence="3 4" key="1">
    <citation type="submission" date="2018-02" db="EMBL/GenBank/DDBJ databases">
        <title>Comparative genomes isolates from brazilian mangrove.</title>
        <authorList>
            <person name="Araujo J.E."/>
            <person name="Taketani R.G."/>
            <person name="Silva M.C.P."/>
            <person name="Loureco M.V."/>
            <person name="Andreote F.D."/>
        </authorList>
    </citation>
    <scope>NUCLEOTIDE SEQUENCE [LARGE SCALE GENOMIC DNA]</scope>
    <source>
        <strain evidence="3 4">NAP PRIS-MGV</strain>
    </source>
</reference>
<dbReference type="EMBL" id="PUIB01000010">
    <property type="protein sequence ID" value="PQO40027.1"/>
    <property type="molecule type" value="Genomic_DNA"/>
</dbReference>
<evidence type="ECO:0000313" key="4">
    <source>
        <dbReference type="Proteomes" id="UP000239388"/>
    </source>
</evidence>
<dbReference type="Pfam" id="PF14331">
    <property type="entry name" value="IcmF-related_N"/>
    <property type="match status" value="1"/>
</dbReference>
<protein>
    <recommendedName>
        <fullName evidence="2">Type VI secretion system component TssM1 N-terminal domain-containing protein</fullName>
    </recommendedName>
</protein>
<dbReference type="OrthoDB" id="275567at2"/>
<keyword evidence="1" id="KW-0472">Membrane</keyword>